<gene>
    <name evidence="1" type="ORF">CDG68_12445</name>
</gene>
<proteinExistence type="predicted"/>
<protein>
    <submittedName>
        <fullName evidence="1">Uncharacterized protein</fullName>
    </submittedName>
</protein>
<organism evidence="1 2">
    <name type="scientific">Acinetobacter wuhouensis</name>
    <dbReference type="NCBI Taxonomy" id="1879050"/>
    <lineage>
        <taxon>Bacteria</taxon>
        <taxon>Pseudomonadati</taxon>
        <taxon>Pseudomonadota</taxon>
        <taxon>Gammaproteobacteria</taxon>
        <taxon>Moraxellales</taxon>
        <taxon>Moraxellaceae</taxon>
        <taxon>Acinetobacter</taxon>
    </lineage>
</organism>
<dbReference type="RefSeq" id="WP_087553388.1">
    <property type="nucleotide sequence ID" value="NZ_CP033133.1"/>
</dbReference>
<name>A0A3G2T3T2_9GAMM</name>
<evidence type="ECO:0000313" key="1">
    <source>
        <dbReference type="EMBL" id="AYO54396.1"/>
    </source>
</evidence>
<reference evidence="1 2" key="1">
    <citation type="submission" date="2018-10" db="EMBL/GenBank/DDBJ databases">
        <title>The complete genome of Acinetobacter wuhouensis strain WCHAW010062.</title>
        <authorList>
            <person name="Hu Y."/>
            <person name="Long H."/>
            <person name="Feng Y."/>
            <person name="Zong Z."/>
        </authorList>
    </citation>
    <scope>NUCLEOTIDE SEQUENCE [LARGE SCALE GENOMIC DNA]</scope>
    <source>
        <strain evidence="1 2">WCHAW010062</strain>
    </source>
</reference>
<dbReference type="EMBL" id="CP033133">
    <property type="protein sequence ID" value="AYO54396.1"/>
    <property type="molecule type" value="Genomic_DNA"/>
</dbReference>
<dbReference type="InterPro" id="IPR056209">
    <property type="entry name" value="SU10_adaptor"/>
</dbReference>
<dbReference type="Pfam" id="PF24175">
    <property type="entry name" value="SU10_adaptor"/>
    <property type="match status" value="1"/>
</dbReference>
<evidence type="ECO:0000313" key="2">
    <source>
        <dbReference type="Proteomes" id="UP000279962"/>
    </source>
</evidence>
<sequence length="224" mass="25808">MQLSQLIQRFRVLANDKVEPYFNEDESVIDWLNDAVNEACIRGRLLHESENDVVCKIDVLMGSSRYQLHDSLYELSRVWFQPSDGTKGDSISLTSVETLDHMHGRENWTEYSGCPCLAIQEDTGIRLVPIPDVDGELQLEGYRVPLKPMELDSDVPEINQIHHVHLIQWALHKAFSVPDAEFFDADRSAMAEHEFTNYFGDRPDSDIRRITREDVPHVVQPFMP</sequence>
<dbReference type="Proteomes" id="UP000279962">
    <property type="component" value="Chromosome"/>
</dbReference>
<dbReference type="AlphaFoldDB" id="A0A3G2T3T2"/>
<accession>A0A3G2T3T2</accession>